<evidence type="ECO:0000256" key="5">
    <source>
        <dbReference type="SAM" id="MobiDB-lite"/>
    </source>
</evidence>
<keyword evidence="2 4" id="KW-0689">Ribosomal protein</keyword>
<name>A0ABR2K378_9EUKA</name>
<feature type="compositionally biased region" description="Low complexity" evidence="5">
    <location>
        <begin position="115"/>
        <end position="125"/>
    </location>
</feature>
<sequence length="125" mass="13594">MSGIKKKWTKTTNKEKRDWATVLLPEVAEDIQKNVPKSKVITPAKLAERYKVSLTVARKVLEQLEKDGKIVCLIHTNTLRTYGRVSGGETEEAPAEEAKTEQPAKGKGGKGGKAGKNAPKQPAGK</sequence>
<dbReference type="Pfam" id="PF03297">
    <property type="entry name" value="Ribosomal_S25"/>
    <property type="match status" value="1"/>
</dbReference>
<evidence type="ECO:0000256" key="2">
    <source>
        <dbReference type="ARBA" id="ARBA00022980"/>
    </source>
</evidence>
<gene>
    <name evidence="6" type="ORF">M9Y10_041013</name>
</gene>
<evidence type="ECO:0000313" key="7">
    <source>
        <dbReference type="Proteomes" id="UP001470230"/>
    </source>
</evidence>
<dbReference type="GO" id="GO:0005840">
    <property type="term" value="C:ribosome"/>
    <property type="evidence" value="ECO:0007669"/>
    <property type="project" value="UniProtKB-KW"/>
</dbReference>
<comment type="caution">
    <text evidence="6">The sequence shown here is derived from an EMBL/GenBank/DDBJ whole genome shotgun (WGS) entry which is preliminary data.</text>
</comment>
<keyword evidence="3 4" id="KW-0687">Ribonucleoprotein</keyword>
<dbReference type="SUPFAM" id="SSF46785">
    <property type="entry name" value="Winged helix' DNA-binding domain"/>
    <property type="match status" value="1"/>
</dbReference>
<dbReference type="EMBL" id="JAPFFF010000007">
    <property type="protein sequence ID" value="KAK8885563.1"/>
    <property type="molecule type" value="Genomic_DNA"/>
</dbReference>
<accession>A0ABR2K378</accession>
<evidence type="ECO:0000313" key="6">
    <source>
        <dbReference type="EMBL" id="KAK8885563.1"/>
    </source>
</evidence>
<comment type="similarity">
    <text evidence="1 4">Belongs to the eukaryotic ribosomal protein eS25 family.</text>
</comment>
<keyword evidence="7" id="KW-1185">Reference proteome</keyword>
<dbReference type="Proteomes" id="UP001470230">
    <property type="component" value="Unassembled WGS sequence"/>
</dbReference>
<protein>
    <recommendedName>
        <fullName evidence="4">40S ribosomal protein S25</fullName>
    </recommendedName>
</protein>
<evidence type="ECO:0000256" key="3">
    <source>
        <dbReference type="ARBA" id="ARBA00023274"/>
    </source>
</evidence>
<feature type="region of interest" description="Disordered" evidence="5">
    <location>
        <begin position="83"/>
        <end position="125"/>
    </location>
</feature>
<evidence type="ECO:0000256" key="1">
    <source>
        <dbReference type="ARBA" id="ARBA00009106"/>
    </source>
</evidence>
<evidence type="ECO:0000256" key="4">
    <source>
        <dbReference type="RuleBase" id="RU366057"/>
    </source>
</evidence>
<dbReference type="PANTHER" id="PTHR12850">
    <property type="entry name" value="40S RIBOSOMAL PROTEIN S25"/>
    <property type="match status" value="1"/>
</dbReference>
<dbReference type="Gene3D" id="3.30.63.20">
    <property type="match status" value="1"/>
</dbReference>
<reference evidence="6 7" key="1">
    <citation type="submission" date="2024-04" db="EMBL/GenBank/DDBJ databases">
        <title>Tritrichomonas musculus Genome.</title>
        <authorList>
            <person name="Alves-Ferreira E."/>
            <person name="Grigg M."/>
            <person name="Lorenzi H."/>
            <person name="Galac M."/>
        </authorList>
    </citation>
    <scope>NUCLEOTIDE SEQUENCE [LARGE SCALE GENOMIC DNA]</scope>
    <source>
        <strain evidence="6 7">EAF2021</strain>
    </source>
</reference>
<proteinExistence type="inferred from homology"/>
<dbReference type="InterPro" id="IPR004977">
    <property type="entry name" value="Ribosomal_eS25"/>
</dbReference>
<organism evidence="6 7">
    <name type="scientific">Tritrichomonas musculus</name>
    <dbReference type="NCBI Taxonomy" id="1915356"/>
    <lineage>
        <taxon>Eukaryota</taxon>
        <taxon>Metamonada</taxon>
        <taxon>Parabasalia</taxon>
        <taxon>Tritrichomonadida</taxon>
        <taxon>Tritrichomonadidae</taxon>
        <taxon>Tritrichomonas</taxon>
    </lineage>
</organism>
<dbReference type="InterPro" id="IPR036390">
    <property type="entry name" value="WH_DNA-bd_sf"/>
</dbReference>